<proteinExistence type="predicted"/>
<dbReference type="EMBL" id="BGZK01001491">
    <property type="protein sequence ID" value="GBP80983.1"/>
    <property type="molecule type" value="Genomic_DNA"/>
</dbReference>
<name>A0A4C1Z1D2_EUMVA</name>
<protein>
    <submittedName>
        <fullName evidence="1">Uncharacterized protein</fullName>
    </submittedName>
</protein>
<gene>
    <name evidence="1" type="ORF">EVAR_62445_1</name>
</gene>
<evidence type="ECO:0000313" key="1">
    <source>
        <dbReference type="EMBL" id="GBP80983.1"/>
    </source>
</evidence>
<reference evidence="1 2" key="1">
    <citation type="journal article" date="2019" name="Commun. Biol.">
        <title>The bagworm genome reveals a unique fibroin gene that provides high tensile strength.</title>
        <authorList>
            <person name="Kono N."/>
            <person name="Nakamura H."/>
            <person name="Ohtoshi R."/>
            <person name="Tomita M."/>
            <person name="Numata K."/>
            <person name="Arakawa K."/>
        </authorList>
    </citation>
    <scope>NUCLEOTIDE SEQUENCE [LARGE SCALE GENOMIC DNA]</scope>
</reference>
<organism evidence="1 2">
    <name type="scientific">Eumeta variegata</name>
    <name type="common">Bagworm moth</name>
    <name type="synonym">Eumeta japonica</name>
    <dbReference type="NCBI Taxonomy" id="151549"/>
    <lineage>
        <taxon>Eukaryota</taxon>
        <taxon>Metazoa</taxon>
        <taxon>Ecdysozoa</taxon>
        <taxon>Arthropoda</taxon>
        <taxon>Hexapoda</taxon>
        <taxon>Insecta</taxon>
        <taxon>Pterygota</taxon>
        <taxon>Neoptera</taxon>
        <taxon>Endopterygota</taxon>
        <taxon>Lepidoptera</taxon>
        <taxon>Glossata</taxon>
        <taxon>Ditrysia</taxon>
        <taxon>Tineoidea</taxon>
        <taxon>Psychidae</taxon>
        <taxon>Oiketicinae</taxon>
        <taxon>Eumeta</taxon>
    </lineage>
</organism>
<keyword evidence="2" id="KW-1185">Reference proteome</keyword>
<dbReference type="AlphaFoldDB" id="A0A4C1Z1D2"/>
<dbReference type="Proteomes" id="UP000299102">
    <property type="component" value="Unassembled WGS sequence"/>
</dbReference>
<evidence type="ECO:0000313" key="2">
    <source>
        <dbReference type="Proteomes" id="UP000299102"/>
    </source>
</evidence>
<sequence length="108" mass="12281">MALQAALPAAARRALLVTFILLNYCNLPPLLQKREIGTFRYISFACAEEKPLLSSTTLSLTVFRRNGLQAEHQSCDGIHLFVRPEELTEPDVRLFRNRTATFLLGYDR</sequence>
<accession>A0A4C1Z1D2</accession>
<comment type="caution">
    <text evidence="1">The sequence shown here is derived from an EMBL/GenBank/DDBJ whole genome shotgun (WGS) entry which is preliminary data.</text>
</comment>